<dbReference type="InterPro" id="IPR000843">
    <property type="entry name" value="HTH_LacI"/>
</dbReference>
<evidence type="ECO:0000313" key="6">
    <source>
        <dbReference type="Proteomes" id="UP000515708"/>
    </source>
</evidence>
<dbReference type="GO" id="GO:0003700">
    <property type="term" value="F:DNA-binding transcription factor activity"/>
    <property type="evidence" value="ECO:0007669"/>
    <property type="project" value="TreeGrafter"/>
</dbReference>
<dbReference type="InterPro" id="IPR010982">
    <property type="entry name" value="Lambda_DNA-bd_dom_sf"/>
</dbReference>
<evidence type="ECO:0000313" key="5">
    <source>
        <dbReference type="EMBL" id="QMU96267.1"/>
    </source>
</evidence>
<dbReference type="EMBL" id="CP043732">
    <property type="protein sequence ID" value="QMU96267.1"/>
    <property type="molecule type" value="Genomic_DNA"/>
</dbReference>
<gene>
    <name evidence="5" type="ORF">FVO59_02880</name>
</gene>
<dbReference type="Gene3D" id="3.40.50.2300">
    <property type="match status" value="2"/>
</dbReference>
<dbReference type="SUPFAM" id="SSF53822">
    <property type="entry name" value="Periplasmic binding protein-like I"/>
    <property type="match status" value="1"/>
</dbReference>
<dbReference type="InterPro" id="IPR028082">
    <property type="entry name" value="Peripla_BP_I"/>
</dbReference>
<proteinExistence type="predicted"/>
<dbReference type="SUPFAM" id="SSF47413">
    <property type="entry name" value="lambda repressor-like DNA-binding domains"/>
    <property type="match status" value="1"/>
</dbReference>
<dbReference type="SMART" id="SM00354">
    <property type="entry name" value="HTH_LACI"/>
    <property type="match status" value="1"/>
</dbReference>
<dbReference type="RefSeq" id="WP_182254460.1">
    <property type="nucleotide sequence ID" value="NZ_CP043732.1"/>
</dbReference>
<organism evidence="5 6">
    <name type="scientific">Microbacterium esteraromaticum</name>
    <dbReference type="NCBI Taxonomy" id="57043"/>
    <lineage>
        <taxon>Bacteria</taxon>
        <taxon>Bacillati</taxon>
        <taxon>Actinomycetota</taxon>
        <taxon>Actinomycetes</taxon>
        <taxon>Micrococcales</taxon>
        <taxon>Microbacteriaceae</taxon>
        <taxon>Microbacterium</taxon>
    </lineage>
</organism>
<dbReference type="GO" id="GO:0000976">
    <property type="term" value="F:transcription cis-regulatory region binding"/>
    <property type="evidence" value="ECO:0007669"/>
    <property type="project" value="TreeGrafter"/>
</dbReference>
<dbReference type="CDD" id="cd06267">
    <property type="entry name" value="PBP1_LacI_sugar_binding-like"/>
    <property type="match status" value="1"/>
</dbReference>
<reference evidence="5 6" key="1">
    <citation type="journal article" date="2020" name="Front. Microbiol.">
        <title>Design of Bacterial Strain-Specific qPCR Assays Using NGS Data and Publicly Available Resources and Its Application to Track Biocontrol Strains.</title>
        <authorList>
            <person name="Hernandez I."/>
            <person name="Sant C."/>
            <person name="Martinez R."/>
            <person name="Fernandez C."/>
        </authorList>
    </citation>
    <scope>NUCLEOTIDE SEQUENCE [LARGE SCALE GENOMIC DNA]</scope>
    <source>
        <strain evidence="5 6">B24</strain>
    </source>
</reference>
<protein>
    <submittedName>
        <fullName evidence="5">LacI family transcriptional regulator</fullName>
    </submittedName>
</protein>
<dbReference type="Pfam" id="PF00356">
    <property type="entry name" value="LacI"/>
    <property type="match status" value="1"/>
</dbReference>
<dbReference type="Gene3D" id="1.10.260.40">
    <property type="entry name" value="lambda repressor-like DNA-binding domains"/>
    <property type="match status" value="1"/>
</dbReference>
<name>A0A7D8AJX0_9MICO</name>
<dbReference type="PROSITE" id="PS50932">
    <property type="entry name" value="HTH_LACI_2"/>
    <property type="match status" value="1"/>
</dbReference>
<dbReference type="Pfam" id="PF13377">
    <property type="entry name" value="Peripla_BP_3"/>
    <property type="match status" value="1"/>
</dbReference>
<keyword evidence="1" id="KW-0805">Transcription regulation</keyword>
<evidence type="ECO:0000256" key="1">
    <source>
        <dbReference type="ARBA" id="ARBA00023015"/>
    </source>
</evidence>
<sequence>MATGKDVADLAGTSTAVVSYVFNNGPRNVSPNTRERVLQAAARLNYRPNALARALSHGRTASIGLVVPDIANRFFGELARALQGAAATLGDLLLIGDSGLDAERERAHIAAFAERRVDATVLVSLSDEPDIAPLTDAGVPVLALQPVPAGSRLSSLSVDYRRAARAMTMHLIDHGYDSIALLSSDGDSAGVRQHRSGFRAAVRAAGRELTATEIRSPISRAETAEVFAAVLSSGHHPRAVYCTTDEQAHGVLFACARAGLRVPADVAVTGFDATEHSAFSWPPLTSVRQPIDDLAESALEMLRRGPEPTHGTVPFELVVRDSCGPHD</sequence>
<accession>A0A7D8AJX0</accession>
<dbReference type="AlphaFoldDB" id="A0A7D8AJX0"/>
<feature type="domain" description="HTH lacI-type" evidence="4">
    <location>
        <begin position="2"/>
        <end position="57"/>
    </location>
</feature>
<keyword evidence="2" id="KW-0238">DNA-binding</keyword>
<evidence type="ECO:0000256" key="3">
    <source>
        <dbReference type="ARBA" id="ARBA00023163"/>
    </source>
</evidence>
<dbReference type="PANTHER" id="PTHR30146:SF109">
    <property type="entry name" value="HTH-TYPE TRANSCRIPTIONAL REGULATOR GALS"/>
    <property type="match status" value="1"/>
</dbReference>
<dbReference type="CDD" id="cd01392">
    <property type="entry name" value="HTH_LacI"/>
    <property type="match status" value="1"/>
</dbReference>
<dbReference type="Proteomes" id="UP000515708">
    <property type="component" value="Chromosome"/>
</dbReference>
<keyword evidence="3" id="KW-0804">Transcription</keyword>
<evidence type="ECO:0000256" key="2">
    <source>
        <dbReference type="ARBA" id="ARBA00023125"/>
    </source>
</evidence>
<dbReference type="InterPro" id="IPR046335">
    <property type="entry name" value="LacI/GalR-like_sensor"/>
</dbReference>
<evidence type="ECO:0000259" key="4">
    <source>
        <dbReference type="PROSITE" id="PS50932"/>
    </source>
</evidence>
<dbReference type="PANTHER" id="PTHR30146">
    <property type="entry name" value="LACI-RELATED TRANSCRIPTIONAL REPRESSOR"/>
    <property type="match status" value="1"/>
</dbReference>